<feature type="binding site" evidence="4">
    <location>
        <position position="99"/>
    </location>
    <ligand>
        <name>NAD(+)</name>
        <dbReference type="ChEBI" id="CHEBI:57540"/>
    </ligand>
</feature>
<evidence type="ECO:0000313" key="7">
    <source>
        <dbReference type="EMBL" id="SDH39931.1"/>
    </source>
</evidence>
<evidence type="ECO:0000256" key="2">
    <source>
        <dbReference type="ARBA" id="ARBA00022679"/>
    </source>
</evidence>
<reference evidence="7 8" key="1">
    <citation type="submission" date="2016-10" db="EMBL/GenBank/DDBJ databases">
        <authorList>
            <person name="de Groot N.N."/>
        </authorList>
    </citation>
    <scope>NUCLEOTIDE SEQUENCE [LARGE SCALE GENOMIC DNA]</scope>
    <source>
        <strain evidence="7 8">DSM 21632</strain>
    </source>
</reference>
<feature type="active site" description="Proton acceptor" evidence="4 5">
    <location>
        <position position="115"/>
    </location>
</feature>
<feature type="binding site" evidence="4">
    <location>
        <position position="115"/>
    </location>
    <ligand>
        <name>NAD(+)</name>
        <dbReference type="ChEBI" id="CHEBI:57540"/>
    </ligand>
</feature>
<dbReference type="NCBIfam" id="NF001752">
    <property type="entry name" value="PRK00481.1-1"/>
    <property type="match status" value="1"/>
</dbReference>
<dbReference type="InterPro" id="IPR003000">
    <property type="entry name" value="Sirtuin"/>
</dbReference>
<feature type="binding site" evidence="4">
    <location>
        <position position="99"/>
    </location>
    <ligand>
        <name>nicotinamide</name>
        <dbReference type="ChEBI" id="CHEBI:17154"/>
    </ligand>
</feature>
<dbReference type="AlphaFoldDB" id="A0A1G8C364"/>
<evidence type="ECO:0000256" key="4">
    <source>
        <dbReference type="HAMAP-Rule" id="MF_01968"/>
    </source>
</evidence>
<feature type="binding site" evidence="4">
    <location>
        <position position="227"/>
    </location>
    <ligand>
        <name>NAD(+)</name>
        <dbReference type="ChEBI" id="CHEBI:57540"/>
    </ligand>
</feature>
<feature type="binding site" evidence="4 5">
    <location>
        <position position="123"/>
    </location>
    <ligand>
        <name>Zn(2+)</name>
        <dbReference type="ChEBI" id="CHEBI:29105"/>
    </ligand>
</feature>
<feature type="binding site" evidence="4">
    <location>
        <position position="31"/>
    </location>
    <ligand>
        <name>nicotinamide</name>
        <dbReference type="ChEBI" id="CHEBI:17154"/>
    </ligand>
</feature>
<comment type="function">
    <text evidence="4">NAD-dependent protein deacetylase which modulates the activities of several enzymes which are inactive in their acetylated form.</text>
</comment>
<feature type="binding site" evidence="4">
    <location>
        <position position="208"/>
    </location>
    <ligand>
        <name>NAD(+)</name>
        <dbReference type="ChEBI" id="CHEBI:57540"/>
    </ligand>
</feature>
<keyword evidence="1 4" id="KW-0963">Cytoplasm</keyword>
<feature type="binding site" evidence="4 5">
    <location>
        <position position="126"/>
    </location>
    <ligand>
        <name>Zn(2+)</name>
        <dbReference type="ChEBI" id="CHEBI:29105"/>
    </ligand>
</feature>
<dbReference type="STRING" id="568899.SAMN05192534_10548"/>
<dbReference type="PANTHER" id="PTHR11085">
    <property type="entry name" value="NAD-DEPENDENT PROTEIN DEACYLASE SIRTUIN-5, MITOCHONDRIAL-RELATED"/>
    <property type="match status" value="1"/>
</dbReference>
<dbReference type="PANTHER" id="PTHR11085:SF10">
    <property type="entry name" value="NAD-DEPENDENT PROTEIN DEACYLASE SIRTUIN-5, MITOCHONDRIAL-RELATED"/>
    <property type="match status" value="1"/>
</dbReference>
<dbReference type="EC" id="2.3.1.286" evidence="4"/>
<feature type="binding site" evidence="4 5">
    <location>
        <position position="142"/>
    </location>
    <ligand>
        <name>Zn(2+)</name>
        <dbReference type="ChEBI" id="CHEBI:29105"/>
    </ligand>
</feature>
<evidence type="ECO:0000259" key="6">
    <source>
        <dbReference type="PROSITE" id="PS50305"/>
    </source>
</evidence>
<feature type="binding site" evidence="4 5">
    <location>
        <position position="145"/>
    </location>
    <ligand>
        <name>Zn(2+)</name>
        <dbReference type="ChEBI" id="CHEBI:29105"/>
    </ligand>
</feature>
<name>A0A1G8C364_9BACI</name>
<evidence type="ECO:0000313" key="8">
    <source>
        <dbReference type="Proteomes" id="UP000199163"/>
    </source>
</evidence>
<accession>A0A1G8C364</accession>
<dbReference type="Gene3D" id="3.30.1600.10">
    <property type="entry name" value="SIR2/SIRT2 'Small Domain"/>
    <property type="match status" value="1"/>
</dbReference>
<dbReference type="InterPro" id="IPR050134">
    <property type="entry name" value="NAD-dep_sirtuin_deacylases"/>
</dbReference>
<comment type="caution">
    <text evidence="4">Lacks conserved residue(s) required for the propagation of feature annotation.</text>
</comment>
<feature type="binding site" evidence="4">
    <location>
        <position position="20"/>
    </location>
    <ligand>
        <name>NAD(+)</name>
        <dbReference type="ChEBI" id="CHEBI:57540"/>
    </ligand>
</feature>
<gene>
    <name evidence="4" type="primary">cobB</name>
    <name evidence="7" type="ORF">SAMN05192534_10548</name>
</gene>
<feature type="binding site" evidence="4">
    <location>
        <position position="183"/>
    </location>
    <ligand>
        <name>NAD(+)</name>
        <dbReference type="ChEBI" id="CHEBI:57540"/>
    </ligand>
</feature>
<keyword evidence="4 5" id="KW-0862">Zinc</keyword>
<feature type="binding site" evidence="4">
    <location>
        <position position="100"/>
    </location>
    <ligand>
        <name>NAD(+)</name>
        <dbReference type="ChEBI" id="CHEBI:57540"/>
    </ligand>
</feature>
<evidence type="ECO:0000256" key="3">
    <source>
        <dbReference type="ARBA" id="ARBA00023027"/>
    </source>
</evidence>
<dbReference type="InterPro" id="IPR029035">
    <property type="entry name" value="DHS-like_NAD/FAD-binding_dom"/>
</dbReference>
<feature type="domain" description="Deacetylase sirtuin-type" evidence="6">
    <location>
        <begin position="1"/>
        <end position="238"/>
    </location>
</feature>
<evidence type="ECO:0000256" key="1">
    <source>
        <dbReference type="ARBA" id="ARBA00022490"/>
    </source>
</evidence>
<feature type="binding site" evidence="4">
    <location>
        <position position="32"/>
    </location>
    <ligand>
        <name>NAD(+)</name>
        <dbReference type="ChEBI" id="CHEBI:57540"/>
    </ligand>
</feature>
<dbReference type="NCBIfam" id="NF001753">
    <property type="entry name" value="PRK00481.1-3"/>
    <property type="match status" value="1"/>
</dbReference>
<dbReference type="Gene3D" id="3.40.50.1220">
    <property type="entry name" value="TPP-binding domain"/>
    <property type="match status" value="1"/>
</dbReference>
<proteinExistence type="inferred from homology"/>
<keyword evidence="3 4" id="KW-0520">NAD</keyword>
<dbReference type="GO" id="GO:0005737">
    <property type="term" value="C:cytoplasm"/>
    <property type="evidence" value="ECO:0007669"/>
    <property type="project" value="UniProtKB-SubCell"/>
</dbReference>
<feature type="binding site" evidence="4">
    <location>
        <position position="31"/>
    </location>
    <ligand>
        <name>NAD(+)</name>
        <dbReference type="ChEBI" id="CHEBI:57540"/>
    </ligand>
</feature>
<dbReference type="RefSeq" id="WP_091272122.1">
    <property type="nucleotide sequence ID" value="NZ_FNDK01000005.1"/>
</dbReference>
<dbReference type="InterPro" id="IPR028628">
    <property type="entry name" value="Sirtuin_class_U"/>
</dbReference>
<dbReference type="OrthoDB" id="9800582at2"/>
<keyword evidence="4 5" id="KW-0479">Metal-binding</keyword>
<dbReference type="HAMAP" id="MF_01968">
    <property type="entry name" value="Sirtuin_ClassU"/>
    <property type="match status" value="1"/>
</dbReference>
<feature type="binding site" evidence="4">
    <location>
        <position position="24"/>
    </location>
    <ligand>
        <name>NAD(+)</name>
        <dbReference type="ChEBI" id="CHEBI:57540"/>
    </ligand>
</feature>
<dbReference type="EMBL" id="FNDK01000005">
    <property type="protein sequence ID" value="SDH39931.1"/>
    <property type="molecule type" value="Genomic_DNA"/>
</dbReference>
<comment type="catalytic activity">
    <reaction evidence="4">
        <text>N(6)-acetyl-L-lysyl-[protein] + NAD(+) + H2O = 2''-O-acetyl-ADP-D-ribose + nicotinamide + L-lysyl-[protein]</text>
        <dbReference type="Rhea" id="RHEA:43636"/>
        <dbReference type="Rhea" id="RHEA-COMP:9752"/>
        <dbReference type="Rhea" id="RHEA-COMP:10731"/>
        <dbReference type="ChEBI" id="CHEBI:15377"/>
        <dbReference type="ChEBI" id="CHEBI:17154"/>
        <dbReference type="ChEBI" id="CHEBI:29969"/>
        <dbReference type="ChEBI" id="CHEBI:57540"/>
        <dbReference type="ChEBI" id="CHEBI:61930"/>
        <dbReference type="ChEBI" id="CHEBI:83767"/>
        <dbReference type="EC" id="2.3.1.286"/>
    </reaction>
</comment>
<sequence length="238" mass="26426">METLTKWLKRAHHTVVMTGAGMSTESGLPDFRSNKGLWKHKDPIALASTEALQYNREDFFHFYQSRIQALEEVEPNSGHKTLAAWEKQGIIQSIITQNVDGLHQRAGSKKVAELHGSITSLRCNDCGHVVSSEAYLTEQTTCPKCHGFFRPNVVLFGEMLPEHAIVFADRHTRAADLFIVLGSSLSVAPASTFPAQAKEHGAKLAIVNRTETDLDALADLIIRDRNIGDVLKEMDQHL</sequence>
<dbReference type="SUPFAM" id="SSF52467">
    <property type="entry name" value="DHS-like NAD/FAD-binding domain"/>
    <property type="match status" value="1"/>
</dbReference>
<keyword evidence="8" id="KW-1185">Reference proteome</keyword>
<comment type="cofactor">
    <cofactor evidence="4">
        <name>Zn(2+)</name>
        <dbReference type="ChEBI" id="CHEBI:29105"/>
    </cofactor>
    <text evidence="4">Binds 1 zinc ion per subunit.</text>
</comment>
<organism evidence="7 8">
    <name type="scientific">Alteribacillus persepolensis</name>
    <dbReference type="NCBI Taxonomy" id="568899"/>
    <lineage>
        <taxon>Bacteria</taxon>
        <taxon>Bacillati</taxon>
        <taxon>Bacillota</taxon>
        <taxon>Bacilli</taxon>
        <taxon>Bacillales</taxon>
        <taxon>Bacillaceae</taxon>
        <taxon>Alteribacillus</taxon>
    </lineage>
</organism>
<dbReference type="InterPro" id="IPR026590">
    <property type="entry name" value="Ssirtuin_cat_dom"/>
</dbReference>
<dbReference type="GO" id="GO:0017136">
    <property type="term" value="F:histone deacetylase activity, NAD-dependent"/>
    <property type="evidence" value="ECO:0007669"/>
    <property type="project" value="TreeGrafter"/>
</dbReference>
<dbReference type="Proteomes" id="UP000199163">
    <property type="component" value="Unassembled WGS sequence"/>
</dbReference>
<comment type="subcellular location">
    <subcellularLocation>
        <location evidence="4">Cytoplasm</location>
    </subcellularLocation>
</comment>
<dbReference type="Pfam" id="PF02146">
    <property type="entry name" value="SIR2"/>
    <property type="match status" value="1"/>
</dbReference>
<feature type="binding site" evidence="4">
    <location>
        <position position="184"/>
    </location>
    <ligand>
        <name>NAD(+)</name>
        <dbReference type="ChEBI" id="CHEBI:57540"/>
    </ligand>
</feature>
<dbReference type="GO" id="GO:0070403">
    <property type="term" value="F:NAD+ binding"/>
    <property type="evidence" value="ECO:0007669"/>
    <property type="project" value="UniProtKB-UniRule"/>
</dbReference>
<keyword evidence="2 4" id="KW-0808">Transferase</keyword>
<evidence type="ECO:0000256" key="5">
    <source>
        <dbReference type="PROSITE-ProRule" id="PRU00236"/>
    </source>
</evidence>
<dbReference type="GO" id="GO:0008270">
    <property type="term" value="F:zinc ion binding"/>
    <property type="evidence" value="ECO:0007669"/>
    <property type="project" value="UniProtKB-UniRule"/>
</dbReference>
<protein>
    <recommendedName>
        <fullName evidence="4">NAD-dependent protein deacetylase</fullName>
        <ecNumber evidence="4">2.3.1.286</ecNumber>
    </recommendedName>
    <alternativeName>
        <fullName evidence="4">Regulatory protein SIR2 homolog</fullName>
    </alternativeName>
</protein>
<comment type="similarity">
    <text evidence="4">Belongs to the sirtuin family. Class U subfamily.</text>
</comment>
<dbReference type="PROSITE" id="PS50305">
    <property type="entry name" value="SIRTUIN"/>
    <property type="match status" value="1"/>
</dbReference>
<dbReference type="InterPro" id="IPR026591">
    <property type="entry name" value="Sirtuin_cat_small_dom_sf"/>
</dbReference>
<feature type="binding site" evidence="4">
    <location>
        <position position="100"/>
    </location>
    <ligand>
        <name>nicotinamide</name>
        <dbReference type="ChEBI" id="CHEBI:17154"/>
    </ligand>
</feature>
<feature type="binding site" evidence="4">
    <location>
        <position position="97"/>
    </location>
    <ligand>
        <name>NAD(+)</name>
        <dbReference type="ChEBI" id="CHEBI:57540"/>
    </ligand>
</feature>